<protein>
    <submittedName>
        <fullName evidence="1">Ferredoxin</fullName>
    </submittedName>
</protein>
<organism evidence="1 2">
    <name type="scientific">Paraburkholderia agricolaris</name>
    <dbReference type="NCBI Taxonomy" id="2152888"/>
    <lineage>
        <taxon>Bacteria</taxon>
        <taxon>Pseudomonadati</taxon>
        <taxon>Pseudomonadota</taxon>
        <taxon>Betaproteobacteria</taxon>
        <taxon>Burkholderiales</taxon>
        <taxon>Burkholderiaceae</taxon>
        <taxon>Paraburkholderia</taxon>
    </lineage>
</organism>
<dbReference type="Pfam" id="PF13459">
    <property type="entry name" value="Fer4_15"/>
    <property type="match status" value="1"/>
</dbReference>
<reference evidence="1 2" key="1">
    <citation type="journal article" date="2024" name="Chem. Sci.">
        <title>Discovery of megapolipeptins by genome mining of a Burkholderiales bacteria collection.</title>
        <authorList>
            <person name="Paulo B.S."/>
            <person name="Recchia M.J.J."/>
            <person name="Lee S."/>
            <person name="Fergusson C.H."/>
            <person name="Romanowski S.B."/>
            <person name="Hernandez A."/>
            <person name="Krull N."/>
            <person name="Liu D.Y."/>
            <person name="Cavanagh H."/>
            <person name="Bos A."/>
            <person name="Gray C.A."/>
            <person name="Murphy B.T."/>
            <person name="Linington R.G."/>
            <person name="Eustaquio A.S."/>
        </authorList>
    </citation>
    <scope>NUCLEOTIDE SEQUENCE [LARGE SCALE GENOMIC DNA]</scope>
    <source>
        <strain evidence="1 2">RL16-012-BIC-B</strain>
    </source>
</reference>
<comment type="caution">
    <text evidence="1">The sequence shown here is derived from an EMBL/GenBank/DDBJ whole genome shotgun (WGS) entry which is preliminary data.</text>
</comment>
<dbReference type="SUPFAM" id="SSF54862">
    <property type="entry name" value="4Fe-4S ferredoxins"/>
    <property type="match status" value="1"/>
</dbReference>
<dbReference type="Gene3D" id="3.30.70.20">
    <property type="match status" value="1"/>
</dbReference>
<sequence length="75" mass="7959">MSDQSKPLYVRVNAAKCCGYTTCADVCPELYKLDAQGFAFVESDVVPAGLEAKAREGAAACPEKAIYVGEVLPND</sequence>
<dbReference type="RefSeq" id="WP_408225766.1">
    <property type="nucleotide sequence ID" value="NZ_JAQQFH010000063.1"/>
</dbReference>
<evidence type="ECO:0000313" key="1">
    <source>
        <dbReference type="EMBL" id="MFL9888998.1"/>
    </source>
</evidence>
<dbReference type="Proteomes" id="UP001629249">
    <property type="component" value="Unassembled WGS sequence"/>
</dbReference>
<gene>
    <name evidence="1" type="ORF">PQR66_38665</name>
</gene>
<dbReference type="EMBL" id="JAQQFN010000055">
    <property type="protein sequence ID" value="MFL9888998.1"/>
    <property type="molecule type" value="Genomic_DNA"/>
</dbReference>
<accession>A0ABW9A1U2</accession>
<keyword evidence="2" id="KW-1185">Reference proteome</keyword>
<name>A0ABW9A1U2_9BURK</name>
<proteinExistence type="predicted"/>
<evidence type="ECO:0000313" key="2">
    <source>
        <dbReference type="Proteomes" id="UP001629249"/>
    </source>
</evidence>